<reference evidence="2" key="1">
    <citation type="submission" date="2021-06" db="EMBL/GenBank/DDBJ databases">
        <authorList>
            <consortium name="DOE Joint Genome Institute"/>
            <person name="Mondo S.J."/>
            <person name="Amses K.R."/>
            <person name="Simmons D.R."/>
            <person name="Longcore J.E."/>
            <person name="Seto K."/>
            <person name="Alves G.H."/>
            <person name="Bonds A.E."/>
            <person name="Quandt C.A."/>
            <person name="Davis W.J."/>
            <person name="Chang Y."/>
            <person name="Letcher P.M."/>
            <person name="Powell M.J."/>
            <person name="Kuo A."/>
            <person name="Labutti K."/>
            <person name="Pangilinan J."/>
            <person name="Andreopoulos W."/>
            <person name="Tritt A."/>
            <person name="Riley R."/>
            <person name="Hundley H."/>
            <person name="Johnson J."/>
            <person name="Lipzen A."/>
            <person name="Barry K."/>
            <person name="Berbee M.L."/>
            <person name="Buchler N.E."/>
            <person name="Grigoriev I.V."/>
            <person name="Spatafora J.W."/>
            <person name="Stajich J.E."/>
            <person name="James T.Y."/>
        </authorList>
    </citation>
    <scope>NUCLEOTIDE SEQUENCE</scope>
    <source>
        <strain evidence="2">AG</strain>
    </source>
</reference>
<feature type="transmembrane region" description="Helical" evidence="1">
    <location>
        <begin position="61"/>
        <end position="79"/>
    </location>
</feature>
<keyword evidence="1" id="KW-1133">Transmembrane helix</keyword>
<dbReference type="EMBL" id="MU620949">
    <property type="protein sequence ID" value="KAI8576807.1"/>
    <property type="molecule type" value="Genomic_DNA"/>
</dbReference>
<dbReference type="NCBIfam" id="NF041646">
    <property type="entry name" value="VC0807_fam"/>
    <property type="match status" value="1"/>
</dbReference>
<feature type="transmembrane region" description="Helical" evidence="1">
    <location>
        <begin position="115"/>
        <end position="133"/>
    </location>
</feature>
<evidence type="ECO:0000313" key="3">
    <source>
        <dbReference type="Proteomes" id="UP001206595"/>
    </source>
</evidence>
<keyword evidence="1" id="KW-0812">Transmembrane</keyword>
<evidence type="ECO:0000313" key="2">
    <source>
        <dbReference type="EMBL" id="KAI8576807.1"/>
    </source>
</evidence>
<feature type="transmembrane region" description="Helical" evidence="1">
    <location>
        <begin position="85"/>
        <end position="108"/>
    </location>
</feature>
<name>A0AAD5E4Y5_UMBRA</name>
<accession>A0AAD5E4Y5</accession>
<dbReference type="RefSeq" id="XP_051441811.1">
    <property type="nucleotide sequence ID" value="XM_051591291.1"/>
</dbReference>
<comment type="caution">
    <text evidence="2">The sequence shown here is derived from an EMBL/GenBank/DDBJ whole genome shotgun (WGS) entry which is preliminary data.</text>
</comment>
<dbReference type="Proteomes" id="UP001206595">
    <property type="component" value="Unassembled WGS sequence"/>
</dbReference>
<protein>
    <submittedName>
        <fullName evidence="2">Uncharacterized protein</fullName>
    </submittedName>
</protein>
<gene>
    <name evidence="2" type="ORF">K450DRAFT_255069</name>
</gene>
<feature type="transmembrane region" description="Helical" evidence="1">
    <location>
        <begin position="145"/>
        <end position="162"/>
    </location>
</feature>
<proteinExistence type="predicted"/>
<evidence type="ECO:0000256" key="1">
    <source>
        <dbReference type="SAM" id="Phobius"/>
    </source>
</evidence>
<keyword evidence="1" id="KW-0472">Membrane</keyword>
<dbReference type="GeneID" id="75916634"/>
<organism evidence="2 3">
    <name type="scientific">Umbelopsis ramanniana AG</name>
    <dbReference type="NCBI Taxonomy" id="1314678"/>
    <lineage>
        <taxon>Eukaryota</taxon>
        <taxon>Fungi</taxon>
        <taxon>Fungi incertae sedis</taxon>
        <taxon>Mucoromycota</taxon>
        <taxon>Mucoromycotina</taxon>
        <taxon>Umbelopsidomycetes</taxon>
        <taxon>Umbelopsidales</taxon>
        <taxon>Umbelopsidaceae</taxon>
        <taxon>Umbelopsis</taxon>
    </lineage>
</organism>
<keyword evidence="3" id="KW-1185">Reference proteome</keyword>
<sequence length="258" mass="28838">MFGEGKRGAIALEPYSDTEALLGASTTPDDDAIESPSSSTSIDLDQSEVEVDMRKKMINSLLMFLFKMVIDIAAPLIIYHNLKHYVPVLVAIMVSSTPPLIMVIVTFLYKRKIDIMGCLCIFGFVFSSIVAISTGDVRLVMLRDSTIGCIIGLCFLFSLIPIKTKRFTNLPLQFLFYAQFLDGLPPVSWKDELGHQYTLSRADWQYTYVPYVRAFCFYTTVLWGIVLETEFVIKVTMIQSSLTIDQVVSCGSAKGTSK</sequence>
<dbReference type="AlphaFoldDB" id="A0AAD5E4Y5"/>
<reference evidence="2" key="2">
    <citation type="journal article" date="2022" name="Proc. Natl. Acad. Sci. U.S.A.">
        <title>Diploid-dominant life cycles characterize the early evolution of Fungi.</title>
        <authorList>
            <person name="Amses K.R."/>
            <person name="Simmons D.R."/>
            <person name="Longcore J.E."/>
            <person name="Mondo S.J."/>
            <person name="Seto K."/>
            <person name="Jeronimo G.H."/>
            <person name="Bonds A.E."/>
            <person name="Quandt C.A."/>
            <person name="Davis W.J."/>
            <person name="Chang Y."/>
            <person name="Federici B.A."/>
            <person name="Kuo A."/>
            <person name="LaButti K."/>
            <person name="Pangilinan J."/>
            <person name="Andreopoulos W."/>
            <person name="Tritt A."/>
            <person name="Riley R."/>
            <person name="Hundley H."/>
            <person name="Johnson J."/>
            <person name="Lipzen A."/>
            <person name="Barry K."/>
            <person name="Lang B.F."/>
            <person name="Cuomo C.A."/>
            <person name="Buchler N.E."/>
            <person name="Grigoriev I.V."/>
            <person name="Spatafora J.W."/>
            <person name="Stajich J.E."/>
            <person name="James T.Y."/>
        </authorList>
    </citation>
    <scope>NUCLEOTIDE SEQUENCE</scope>
    <source>
        <strain evidence="2">AG</strain>
    </source>
</reference>